<feature type="active site" description="Nucleophile" evidence="4">
    <location>
        <position position="357"/>
    </location>
</feature>
<organism evidence="7 8">
    <name type="scientific">Desulfoferula mesophila</name>
    <dbReference type="NCBI Taxonomy" id="3058419"/>
    <lineage>
        <taxon>Bacteria</taxon>
        <taxon>Pseudomonadati</taxon>
        <taxon>Thermodesulfobacteriota</taxon>
        <taxon>Desulfarculia</taxon>
        <taxon>Desulfarculales</taxon>
        <taxon>Desulfarculaceae</taxon>
        <taxon>Desulfoferula</taxon>
    </lineage>
</organism>
<comment type="similarity">
    <text evidence="6">Belongs to the gamma-glutamyltransferase family.</text>
</comment>
<dbReference type="GO" id="GO:0103068">
    <property type="term" value="F:leukotriene C4 gamma-glutamyl transferase activity"/>
    <property type="evidence" value="ECO:0007669"/>
    <property type="project" value="UniProtKB-EC"/>
</dbReference>
<comment type="catalytic activity">
    <reaction evidence="3 6">
        <text>an N-terminal (5-L-glutamyl)-[peptide] + an alpha-amino acid = 5-L-glutamyl amino acid + an N-terminal L-alpha-aminoacyl-[peptide]</text>
        <dbReference type="Rhea" id="RHEA:23904"/>
        <dbReference type="Rhea" id="RHEA-COMP:9780"/>
        <dbReference type="Rhea" id="RHEA-COMP:9795"/>
        <dbReference type="ChEBI" id="CHEBI:77644"/>
        <dbReference type="ChEBI" id="CHEBI:78597"/>
        <dbReference type="ChEBI" id="CHEBI:78599"/>
        <dbReference type="ChEBI" id="CHEBI:78608"/>
        <dbReference type="EC" id="2.3.2.2"/>
    </reaction>
</comment>
<dbReference type="InterPro" id="IPR043138">
    <property type="entry name" value="GGT_lsub"/>
</dbReference>
<evidence type="ECO:0000256" key="5">
    <source>
        <dbReference type="PIRSR" id="PIRSR600101-2"/>
    </source>
</evidence>
<evidence type="ECO:0000256" key="6">
    <source>
        <dbReference type="RuleBase" id="RU368036"/>
    </source>
</evidence>
<sequence>MGFTYPGKRHWDTPAQRSVVMAPQGMAASSHPLATRAGVRVLEDGGNAVDAAVAMVAVLSVVEPHSVAPGGDAFALLAVEGGNKVVGLNASGRAPAAASLESYRALGHETVPFTGALSVTVPGALAGWAEAVERYGTMGLDTLLAPAITYAEKGFPVSQVIAGEWAQATELLRRDPAAKAAYLIDGQAPRPGQVFTNPDLGRTFRRVADQGPGVFYQGELAEAVAACVRSGGGAMTPDDLAAHVNQWVEPLAFDYQGHTVLELPPNGQGAVALEILNILSGYDLASLEPGGAEYLHRLGEAIKIAFGDRARYFTDPVFSPAPLERLLSPAYGAACREMICPGRVLEPAAAPPLGGETVYLAVGDAQGNAASFISSIFTAFGSGLVVPGTGVILHCRGRSFSLDPEHANCLEPGKRPMHTIIPGMLMQDGKLEAAFGVMGGDMQPQGHAQFLVNLLDFGLDLQAAMDAPRLRYMGGKSMYLEDGISSEAARILADWGHQVDRGPYPVNEVGGGQVVWRDQEQGVWLGASDRRKDGCAMGF</sequence>
<dbReference type="PANTHER" id="PTHR43881">
    <property type="entry name" value="GAMMA-GLUTAMYLTRANSPEPTIDASE (AFU_ORTHOLOGUE AFUA_4G13580)"/>
    <property type="match status" value="1"/>
</dbReference>
<dbReference type="Gene3D" id="3.60.20.40">
    <property type="match status" value="1"/>
</dbReference>
<keyword evidence="6" id="KW-0012">Acyltransferase</keyword>
<keyword evidence="6" id="KW-0317">Glutathione biosynthesis</keyword>
<dbReference type="AlphaFoldDB" id="A0AAU9EM25"/>
<dbReference type="EMBL" id="AP028679">
    <property type="protein sequence ID" value="BEQ13075.1"/>
    <property type="molecule type" value="Genomic_DNA"/>
</dbReference>
<feature type="binding site" evidence="5">
    <location>
        <position position="440"/>
    </location>
    <ligand>
        <name>L-glutamate</name>
        <dbReference type="ChEBI" id="CHEBI:29985"/>
    </ligand>
</feature>
<proteinExistence type="inferred from homology"/>
<dbReference type="PANTHER" id="PTHR43881:SF1">
    <property type="entry name" value="GAMMA-GLUTAMYLTRANSPEPTIDASE (AFU_ORTHOLOGUE AFUA_4G13580)"/>
    <property type="match status" value="1"/>
</dbReference>
<dbReference type="GO" id="GO:0006750">
    <property type="term" value="P:glutathione biosynthetic process"/>
    <property type="evidence" value="ECO:0007669"/>
    <property type="project" value="UniProtKB-KW"/>
</dbReference>
<keyword evidence="6" id="KW-0378">Hydrolase</keyword>
<dbReference type="InterPro" id="IPR052896">
    <property type="entry name" value="GGT-like_enzyme"/>
</dbReference>
<dbReference type="GO" id="GO:0036374">
    <property type="term" value="F:glutathione hydrolase activity"/>
    <property type="evidence" value="ECO:0007669"/>
    <property type="project" value="UniProtKB-UniRule"/>
</dbReference>
<dbReference type="Proteomes" id="UP001366166">
    <property type="component" value="Chromosome"/>
</dbReference>
<dbReference type="Pfam" id="PF01019">
    <property type="entry name" value="G_glu_transpept"/>
    <property type="match status" value="1"/>
</dbReference>
<reference evidence="8" key="1">
    <citation type="journal article" date="2023" name="Arch. Microbiol.">
        <title>Desulfoferula mesophilus gen. nov. sp. nov., a mesophilic sulfate-reducing bacterium isolated from a brackish lake sediment.</title>
        <authorList>
            <person name="Watanabe T."/>
            <person name="Yabe T."/>
            <person name="Tsuji J.M."/>
            <person name="Fukui M."/>
        </authorList>
    </citation>
    <scope>NUCLEOTIDE SEQUENCE [LARGE SCALE GENOMIC DNA]</scope>
    <source>
        <strain evidence="8">12FAK</strain>
    </source>
</reference>
<name>A0AAU9EM25_9BACT</name>
<evidence type="ECO:0000256" key="4">
    <source>
        <dbReference type="PIRSR" id="PIRSR600101-1"/>
    </source>
</evidence>
<dbReference type="RefSeq" id="WP_338604346.1">
    <property type="nucleotide sequence ID" value="NZ_AP028679.1"/>
</dbReference>
<evidence type="ECO:0000313" key="8">
    <source>
        <dbReference type="Proteomes" id="UP001366166"/>
    </source>
</evidence>
<dbReference type="InterPro" id="IPR043137">
    <property type="entry name" value="GGT_ssub_C"/>
</dbReference>
<dbReference type="NCBIfam" id="TIGR00066">
    <property type="entry name" value="g_glut_trans"/>
    <property type="match status" value="1"/>
</dbReference>
<dbReference type="InterPro" id="IPR000101">
    <property type="entry name" value="GGT_peptidase"/>
</dbReference>
<comment type="catalytic activity">
    <reaction evidence="1 6">
        <text>an S-substituted glutathione + H2O = an S-substituted L-cysteinylglycine + L-glutamate</text>
        <dbReference type="Rhea" id="RHEA:59468"/>
        <dbReference type="ChEBI" id="CHEBI:15377"/>
        <dbReference type="ChEBI" id="CHEBI:29985"/>
        <dbReference type="ChEBI" id="CHEBI:90779"/>
        <dbReference type="ChEBI" id="CHEBI:143103"/>
        <dbReference type="EC" id="3.4.19.13"/>
    </reaction>
</comment>
<dbReference type="EC" id="3.4.19.13" evidence="6"/>
<comment type="catalytic activity">
    <reaction evidence="2 6">
        <text>glutathione + H2O = L-cysteinylglycine + L-glutamate</text>
        <dbReference type="Rhea" id="RHEA:28807"/>
        <dbReference type="ChEBI" id="CHEBI:15377"/>
        <dbReference type="ChEBI" id="CHEBI:29985"/>
        <dbReference type="ChEBI" id="CHEBI:57925"/>
        <dbReference type="ChEBI" id="CHEBI:61694"/>
        <dbReference type="EC" id="3.4.19.13"/>
    </reaction>
</comment>
<keyword evidence="6" id="KW-0808">Transferase</keyword>
<dbReference type="KEGG" id="dmp:FAK_01410"/>
<keyword evidence="8" id="KW-1185">Reference proteome</keyword>
<accession>A0AAU9EM25</accession>
<comment type="PTM">
    <text evidence="6">Cleaved by autocatalysis into a large and a small subunit.</text>
</comment>
<comment type="pathway">
    <text evidence="6">Sulfur metabolism; glutathione metabolism.</text>
</comment>
<gene>
    <name evidence="7" type="primary">ggt</name>
    <name evidence="7" type="ORF">FAK_01410</name>
</gene>
<evidence type="ECO:0000313" key="7">
    <source>
        <dbReference type="EMBL" id="BEQ13075.1"/>
    </source>
</evidence>
<dbReference type="GO" id="GO:0006751">
    <property type="term" value="P:glutathione catabolic process"/>
    <property type="evidence" value="ECO:0007669"/>
    <property type="project" value="UniProtKB-UniRule"/>
</dbReference>
<dbReference type="PRINTS" id="PR01210">
    <property type="entry name" value="GGTRANSPTASE"/>
</dbReference>
<evidence type="ECO:0000256" key="3">
    <source>
        <dbReference type="ARBA" id="ARBA00047417"/>
    </source>
</evidence>
<dbReference type="InterPro" id="IPR029055">
    <property type="entry name" value="Ntn_hydrolases_N"/>
</dbReference>
<protein>
    <recommendedName>
        <fullName evidence="6">Glutathione hydrolase proenzyme</fullName>
        <ecNumber evidence="6">2.3.2.2</ecNumber>
        <ecNumber evidence="6">3.4.19.13</ecNumber>
    </recommendedName>
    <component>
        <recommendedName>
            <fullName evidence="6">Glutathione hydrolase large chain</fullName>
        </recommendedName>
    </component>
    <component>
        <recommendedName>
            <fullName evidence="6">Glutathione hydrolase small chain</fullName>
        </recommendedName>
    </component>
</protein>
<evidence type="ECO:0000256" key="2">
    <source>
        <dbReference type="ARBA" id="ARBA00001089"/>
    </source>
</evidence>
<keyword evidence="6" id="KW-0865">Zymogen</keyword>
<dbReference type="SUPFAM" id="SSF56235">
    <property type="entry name" value="N-terminal nucleophile aminohydrolases (Ntn hydrolases)"/>
    <property type="match status" value="1"/>
</dbReference>
<dbReference type="EC" id="2.3.2.2" evidence="6"/>
<comment type="subunit">
    <text evidence="6">This enzyme consists of two polypeptide chains, which are synthesized in precursor form from a single polypeptide.</text>
</comment>
<dbReference type="Gene3D" id="1.10.246.130">
    <property type="match status" value="1"/>
</dbReference>
<evidence type="ECO:0000256" key="1">
    <source>
        <dbReference type="ARBA" id="ARBA00001049"/>
    </source>
</evidence>